<protein>
    <submittedName>
        <fullName evidence="1">Uncharacterized protein</fullName>
    </submittedName>
</protein>
<reference evidence="1 2" key="1">
    <citation type="journal article" date="2021" name="Hortic Res">
        <title>High-quality reference genome and annotation aids understanding of berry development for evergreen blueberry (Vaccinium darrowii).</title>
        <authorList>
            <person name="Yu J."/>
            <person name="Hulse-Kemp A.M."/>
            <person name="Babiker E."/>
            <person name="Staton M."/>
        </authorList>
    </citation>
    <scope>NUCLEOTIDE SEQUENCE [LARGE SCALE GENOMIC DNA]</scope>
    <source>
        <strain evidence="2">cv. NJ 8807/NJ 8810</strain>
        <tissue evidence="1">Young leaf</tissue>
    </source>
</reference>
<dbReference type="Proteomes" id="UP000828048">
    <property type="component" value="Chromosome 2"/>
</dbReference>
<dbReference type="EMBL" id="CM037152">
    <property type="protein sequence ID" value="KAH7835015.1"/>
    <property type="molecule type" value="Genomic_DNA"/>
</dbReference>
<gene>
    <name evidence="1" type="ORF">Vadar_022069</name>
</gene>
<organism evidence="1 2">
    <name type="scientific">Vaccinium darrowii</name>
    <dbReference type="NCBI Taxonomy" id="229202"/>
    <lineage>
        <taxon>Eukaryota</taxon>
        <taxon>Viridiplantae</taxon>
        <taxon>Streptophyta</taxon>
        <taxon>Embryophyta</taxon>
        <taxon>Tracheophyta</taxon>
        <taxon>Spermatophyta</taxon>
        <taxon>Magnoliopsida</taxon>
        <taxon>eudicotyledons</taxon>
        <taxon>Gunneridae</taxon>
        <taxon>Pentapetalae</taxon>
        <taxon>asterids</taxon>
        <taxon>Ericales</taxon>
        <taxon>Ericaceae</taxon>
        <taxon>Vaccinioideae</taxon>
        <taxon>Vaccinieae</taxon>
        <taxon>Vaccinium</taxon>
    </lineage>
</organism>
<keyword evidence="2" id="KW-1185">Reference proteome</keyword>
<proteinExistence type="predicted"/>
<accession>A0ACB7X350</accession>
<sequence>MRWRQRRRRVSTAMEWVAMALVQLAVVERVHIQEHRRQPAVRSRIYFRIKAFLLVSRVVAVGGGCLFQRVAFRFAESADTVPALLTNANEKEYPFASLVRVESRTTSLLPFSTPISNPYLISFTKQFPISRDCAQLREQDLSKTRSQGKKL</sequence>
<name>A0ACB7X350_9ERIC</name>
<evidence type="ECO:0000313" key="1">
    <source>
        <dbReference type="EMBL" id="KAH7835015.1"/>
    </source>
</evidence>
<evidence type="ECO:0000313" key="2">
    <source>
        <dbReference type="Proteomes" id="UP000828048"/>
    </source>
</evidence>
<comment type="caution">
    <text evidence="1">The sequence shown here is derived from an EMBL/GenBank/DDBJ whole genome shotgun (WGS) entry which is preliminary data.</text>
</comment>